<dbReference type="PROSITE" id="PS50931">
    <property type="entry name" value="HTH_LYSR"/>
    <property type="match status" value="1"/>
</dbReference>
<evidence type="ECO:0000313" key="6">
    <source>
        <dbReference type="EMBL" id="AOE48922.1"/>
    </source>
</evidence>
<evidence type="ECO:0000313" key="7">
    <source>
        <dbReference type="Proteomes" id="UP000094147"/>
    </source>
</evidence>
<evidence type="ECO:0000256" key="1">
    <source>
        <dbReference type="ARBA" id="ARBA00009437"/>
    </source>
</evidence>
<organism evidence="6 7">
    <name type="scientific">Kangiella sediminilitoris</name>
    <dbReference type="NCBI Taxonomy" id="1144748"/>
    <lineage>
        <taxon>Bacteria</taxon>
        <taxon>Pseudomonadati</taxon>
        <taxon>Pseudomonadota</taxon>
        <taxon>Gammaproteobacteria</taxon>
        <taxon>Kangiellales</taxon>
        <taxon>Kangiellaceae</taxon>
        <taxon>Kangiella</taxon>
    </lineage>
</organism>
<protein>
    <submittedName>
        <fullName evidence="6">LysR family transcriptional regulator</fullName>
    </submittedName>
</protein>
<gene>
    <name evidence="6" type="ORF">KS2013_194</name>
</gene>
<dbReference type="InterPro" id="IPR000847">
    <property type="entry name" value="LysR_HTH_N"/>
</dbReference>
<comment type="similarity">
    <text evidence="1">Belongs to the LysR transcriptional regulatory family.</text>
</comment>
<keyword evidence="7" id="KW-1185">Reference proteome</keyword>
<evidence type="ECO:0000256" key="2">
    <source>
        <dbReference type="ARBA" id="ARBA00023015"/>
    </source>
</evidence>
<dbReference type="KEGG" id="ksd:KS2013_194"/>
<dbReference type="FunFam" id="1.10.10.10:FF:000001">
    <property type="entry name" value="LysR family transcriptional regulator"/>
    <property type="match status" value="1"/>
</dbReference>
<sequence>MRNLNFHHLHYFWTVAKEGHLTRAAEKLNVSQSALSSQIRQLENQLDHDLFLRQGRSLVLTEVGHIVLQYAESIFNLGSELLSVMENGEHQKVQRIKVGAVATLSRNFQENFLRPVFGNTDIKLVLKSSNLEDLLSKLEVHKLDLILSNRPVVSDSATPWRCKLIAEQRVCLVGPKDKFLESLSFPQDLDKVKVLVPGPDSEIRTQFDLYCEEHGVVVTPYAEVDDMAMMRLLARDSGGVSVVPEVVVQDEIISGVLKKYTTFSSVIESFYAITAKRHFDLPIIKSLLNYPEEA</sequence>
<name>A0A1B3B7Z8_9GAMM</name>
<dbReference type="SUPFAM" id="SSF53850">
    <property type="entry name" value="Periplasmic binding protein-like II"/>
    <property type="match status" value="1"/>
</dbReference>
<dbReference type="STRING" id="1144748.KS2013_194"/>
<dbReference type="Gene3D" id="1.10.10.10">
    <property type="entry name" value="Winged helix-like DNA-binding domain superfamily/Winged helix DNA-binding domain"/>
    <property type="match status" value="1"/>
</dbReference>
<dbReference type="GO" id="GO:0000976">
    <property type="term" value="F:transcription cis-regulatory region binding"/>
    <property type="evidence" value="ECO:0007669"/>
    <property type="project" value="TreeGrafter"/>
</dbReference>
<dbReference type="InterPro" id="IPR005119">
    <property type="entry name" value="LysR_subst-bd"/>
</dbReference>
<dbReference type="EMBL" id="CP012418">
    <property type="protein sequence ID" value="AOE48922.1"/>
    <property type="molecule type" value="Genomic_DNA"/>
</dbReference>
<keyword evidence="3" id="KW-0238">DNA-binding</keyword>
<feature type="domain" description="HTH lysR-type" evidence="5">
    <location>
        <begin position="4"/>
        <end position="61"/>
    </location>
</feature>
<dbReference type="PANTHER" id="PTHR30126">
    <property type="entry name" value="HTH-TYPE TRANSCRIPTIONAL REGULATOR"/>
    <property type="match status" value="1"/>
</dbReference>
<dbReference type="InterPro" id="IPR036388">
    <property type="entry name" value="WH-like_DNA-bd_sf"/>
</dbReference>
<dbReference type="Proteomes" id="UP000094147">
    <property type="component" value="Chromosome"/>
</dbReference>
<evidence type="ECO:0000256" key="3">
    <source>
        <dbReference type="ARBA" id="ARBA00023125"/>
    </source>
</evidence>
<dbReference type="PANTHER" id="PTHR30126:SF98">
    <property type="entry name" value="HTH-TYPE TRANSCRIPTIONAL ACTIVATOR BAUR"/>
    <property type="match status" value="1"/>
</dbReference>
<evidence type="ECO:0000256" key="4">
    <source>
        <dbReference type="ARBA" id="ARBA00023163"/>
    </source>
</evidence>
<dbReference type="SUPFAM" id="SSF46785">
    <property type="entry name" value="Winged helix' DNA-binding domain"/>
    <property type="match status" value="1"/>
</dbReference>
<proteinExistence type="inferred from homology"/>
<keyword evidence="4" id="KW-0804">Transcription</keyword>
<dbReference type="PRINTS" id="PR00039">
    <property type="entry name" value="HTHLYSR"/>
</dbReference>
<keyword evidence="2" id="KW-0805">Transcription regulation</keyword>
<reference evidence="7" key="1">
    <citation type="submission" date="2015-08" db="EMBL/GenBank/DDBJ databases">
        <authorList>
            <person name="Kim K.M."/>
        </authorList>
    </citation>
    <scope>NUCLEOTIDE SEQUENCE [LARGE SCALE GENOMIC DNA]</scope>
    <source>
        <strain evidence="7">KCTC 23892</strain>
    </source>
</reference>
<dbReference type="Pfam" id="PF03466">
    <property type="entry name" value="LysR_substrate"/>
    <property type="match status" value="1"/>
</dbReference>
<dbReference type="GO" id="GO:0003700">
    <property type="term" value="F:DNA-binding transcription factor activity"/>
    <property type="evidence" value="ECO:0007669"/>
    <property type="project" value="InterPro"/>
</dbReference>
<dbReference type="Pfam" id="PF00126">
    <property type="entry name" value="HTH_1"/>
    <property type="match status" value="1"/>
</dbReference>
<dbReference type="RefSeq" id="WP_068988527.1">
    <property type="nucleotide sequence ID" value="NZ_CP012418.1"/>
</dbReference>
<evidence type="ECO:0000259" key="5">
    <source>
        <dbReference type="PROSITE" id="PS50931"/>
    </source>
</evidence>
<dbReference type="AlphaFoldDB" id="A0A1B3B7Z8"/>
<dbReference type="Gene3D" id="3.40.190.290">
    <property type="match status" value="1"/>
</dbReference>
<accession>A0A1B3B7Z8</accession>
<dbReference type="PATRIC" id="fig|1144748.3.peg.198"/>
<dbReference type="OrthoDB" id="464481at2"/>
<dbReference type="InterPro" id="IPR036390">
    <property type="entry name" value="WH_DNA-bd_sf"/>
</dbReference>